<dbReference type="PANTHER" id="PTHR34614">
    <property type="match status" value="1"/>
</dbReference>
<dbReference type="GO" id="GO:0006313">
    <property type="term" value="P:DNA transposition"/>
    <property type="evidence" value="ECO:0007669"/>
    <property type="project" value="InterPro"/>
</dbReference>
<dbReference type="GO" id="GO:0004803">
    <property type="term" value="F:transposase activity"/>
    <property type="evidence" value="ECO:0007669"/>
    <property type="project" value="InterPro"/>
</dbReference>
<proteinExistence type="predicted"/>
<feature type="non-terminal residue" evidence="2">
    <location>
        <position position="319"/>
    </location>
</feature>
<name>A0A0F8Q5T0_METMZ</name>
<dbReference type="AlphaFoldDB" id="A0A0F8Q5T0"/>
<protein>
    <submittedName>
        <fullName evidence="2">Transposase</fullName>
    </submittedName>
</protein>
<dbReference type="InterPro" id="IPR002559">
    <property type="entry name" value="Transposase_11"/>
</dbReference>
<reference evidence="2 3" key="1">
    <citation type="journal article" date="2015" name="ISME J.">
        <title>Genomic and phenotypic differentiation among Methanosarcina mazei populations from Columbia River sediment.</title>
        <authorList>
            <person name="Youngblut N.D."/>
            <person name="Wirth J.S."/>
            <person name="Henriksen J.R."/>
            <person name="Smith M."/>
            <person name="Simon H."/>
            <person name="Metcalf W.W."/>
            <person name="Whitaker R.J."/>
        </authorList>
    </citation>
    <scope>NUCLEOTIDE SEQUENCE [LARGE SCALE GENOMIC DNA]</scope>
    <source>
        <strain evidence="2 3">1.H.M.0.1</strain>
    </source>
</reference>
<dbReference type="Pfam" id="PF01609">
    <property type="entry name" value="DDE_Tnp_1"/>
    <property type="match status" value="1"/>
</dbReference>
<comment type="caution">
    <text evidence="2">The sequence shown here is derived from an EMBL/GenBank/DDBJ whole genome shotgun (WGS) entry which is preliminary data.</text>
</comment>
<dbReference type="EMBL" id="JJQQ01000006">
    <property type="protein sequence ID" value="KKH70168.1"/>
    <property type="molecule type" value="Genomic_DNA"/>
</dbReference>
<accession>A0A0F8Q5T0</accession>
<sequence length="319" mass="36709">MNITKHRAFPTIPNKNICVPIGPILAVQLFYEKLNFCDIFSKHKSKGLDLNSLIIGLLSYKLTENFSIKEAGKWLNQKEILDILNLEQFHERVLYRTLELLGRNREEILSDILDSLFSVYDFEETDINLDWTSIVLFGTKSKLGKYGYSRDYRPDKLQITVGISELANPINIPIGVTVNRGNVLDLEHFSDTYNQVKSKLKKGSLIIFDKGANTTDNLKSIQDAEMEYLTAMKLNTSDDKIIENFYLEKAELIDSEKGIYGIKIVKPSSIKYLYFSESLQKRQLEAKARAVMRKLKEAKEIQKAVVNKKKLPKKFRINN</sequence>
<dbReference type="RefSeq" id="WP_048045231.1">
    <property type="nucleotide sequence ID" value="NZ_JJQQ01000006.1"/>
</dbReference>
<evidence type="ECO:0000313" key="2">
    <source>
        <dbReference type="EMBL" id="KKH70168.1"/>
    </source>
</evidence>
<gene>
    <name evidence="2" type="ORF">DU87_14010</name>
</gene>
<evidence type="ECO:0000313" key="3">
    <source>
        <dbReference type="Proteomes" id="UP000033933"/>
    </source>
</evidence>
<feature type="domain" description="Transposase IS4-like" evidence="1">
    <location>
        <begin position="127"/>
        <end position="284"/>
    </location>
</feature>
<dbReference type="GO" id="GO:0003677">
    <property type="term" value="F:DNA binding"/>
    <property type="evidence" value="ECO:0007669"/>
    <property type="project" value="InterPro"/>
</dbReference>
<organism evidence="2 3">
    <name type="scientific">Methanosarcina mazei</name>
    <name type="common">Methanosarcina frisia</name>
    <dbReference type="NCBI Taxonomy" id="2209"/>
    <lineage>
        <taxon>Archaea</taxon>
        <taxon>Methanobacteriati</taxon>
        <taxon>Methanobacteriota</taxon>
        <taxon>Stenosarchaea group</taxon>
        <taxon>Methanomicrobia</taxon>
        <taxon>Methanosarcinales</taxon>
        <taxon>Methanosarcinaceae</taxon>
        <taxon>Methanosarcina</taxon>
    </lineage>
</organism>
<evidence type="ECO:0000259" key="1">
    <source>
        <dbReference type="Pfam" id="PF01609"/>
    </source>
</evidence>
<dbReference type="Proteomes" id="UP000033933">
    <property type="component" value="Unassembled WGS sequence"/>
</dbReference>
<dbReference type="PANTHER" id="PTHR34614:SF2">
    <property type="entry name" value="TRANSPOSASE IS4-LIKE DOMAIN-CONTAINING PROTEIN"/>
    <property type="match status" value="1"/>
</dbReference>